<dbReference type="EMBL" id="NBIV01000198">
    <property type="protein sequence ID" value="PXF41737.1"/>
    <property type="molecule type" value="Genomic_DNA"/>
</dbReference>
<proteinExistence type="predicted"/>
<gene>
    <name evidence="2" type="ORF">BWQ96_08526</name>
</gene>
<keyword evidence="1" id="KW-1133">Transmembrane helix</keyword>
<reference evidence="2 3" key="1">
    <citation type="journal article" date="2018" name="Mol. Biol. Evol.">
        <title>Analysis of the draft genome of the red seaweed Gracilariopsis chorda provides insights into genome size evolution in Rhodophyta.</title>
        <authorList>
            <person name="Lee J."/>
            <person name="Yang E.C."/>
            <person name="Graf L."/>
            <person name="Yang J.H."/>
            <person name="Qiu H."/>
            <person name="Zel Zion U."/>
            <person name="Chan C.X."/>
            <person name="Stephens T.G."/>
            <person name="Weber A.P.M."/>
            <person name="Boo G.H."/>
            <person name="Boo S.M."/>
            <person name="Kim K.M."/>
            <person name="Shin Y."/>
            <person name="Jung M."/>
            <person name="Lee S.J."/>
            <person name="Yim H.S."/>
            <person name="Lee J.H."/>
            <person name="Bhattacharya D."/>
            <person name="Yoon H.S."/>
        </authorList>
    </citation>
    <scope>NUCLEOTIDE SEQUENCE [LARGE SCALE GENOMIC DNA]</scope>
    <source>
        <strain evidence="2 3">SKKU-2015</strain>
        <tissue evidence="2">Whole body</tissue>
    </source>
</reference>
<feature type="transmembrane region" description="Helical" evidence="1">
    <location>
        <begin position="390"/>
        <end position="411"/>
    </location>
</feature>
<evidence type="ECO:0000313" key="3">
    <source>
        <dbReference type="Proteomes" id="UP000247409"/>
    </source>
</evidence>
<comment type="caution">
    <text evidence="2">The sequence shown here is derived from an EMBL/GenBank/DDBJ whole genome shotgun (WGS) entry which is preliminary data.</text>
</comment>
<keyword evidence="1" id="KW-0812">Transmembrane</keyword>
<sequence length="488" mass="55342">MVVVPFSSGVVSALLFLAFEIIVFPLLFYSTSILASLFLYRNARKGNDVVIDKMKFPLWSEGLSRHQTSHYSLLAIRIVLIAIPVYLETTLESREEPEMVSRTVTHAFVPQPTDDWYTYQIRSGEHIDSLRRTGLNTFLACTSVDEKGWVWAKVANFTYIQEHDAHQIRCVSNTEQPIYSLTEATVKYGPGNVQLLKMSVSWTEGRVADFPQALVLKDRFGREAPPGETAFRVHNAVALNDTAVKCYFPQTVRTRFSKSRNGHPHTAWRGWCQKEEPIGVAFYSLLVNMDQLPMHNLSYETRERGRCGSSCKLRSRNATTVLEIVYRGSFQFKDKVLLGAKHLANYIPDYDSSLRASDIAQCILYSKASNVTVLTLSGRTLPRTEIEGRAIIIAISEIVVVLLFALMLSCARLSKWGHIQQPNTVSGLSNCWAESQKALSHQRTKEGKWIKLRLRRTGSEGEGPLRFTTSETMRNEQKLENVRAFEEF</sequence>
<keyword evidence="3" id="KW-1185">Reference proteome</keyword>
<evidence type="ECO:0000313" key="2">
    <source>
        <dbReference type="EMBL" id="PXF41737.1"/>
    </source>
</evidence>
<dbReference type="Proteomes" id="UP000247409">
    <property type="component" value="Unassembled WGS sequence"/>
</dbReference>
<feature type="transmembrane region" description="Helical" evidence="1">
    <location>
        <begin position="12"/>
        <end position="40"/>
    </location>
</feature>
<organism evidence="2 3">
    <name type="scientific">Gracilariopsis chorda</name>
    <dbReference type="NCBI Taxonomy" id="448386"/>
    <lineage>
        <taxon>Eukaryota</taxon>
        <taxon>Rhodophyta</taxon>
        <taxon>Florideophyceae</taxon>
        <taxon>Rhodymeniophycidae</taxon>
        <taxon>Gracilariales</taxon>
        <taxon>Gracilariaceae</taxon>
        <taxon>Gracilariopsis</taxon>
    </lineage>
</organism>
<dbReference type="OrthoDB" id="10473219at2759"/>
<keyword evidence="1" id="KW-0472">Membrane</keyword>
<evidence type="ECO:0000256" key="1">
    <source>
        <dbReference type="SAM" id="Phobius"/>
    </source>
</evidence>
<accession>A0A2V3II28</accession>
<dbReference type="AlphaFoldDB" id="A0A2V3II28"/>
<protein>
    <submittedName>
        <fullName evidence="2">Uncharacterized protein</fullName>
    </submittedName>
</protein>
<name>A0A2V3II28_9FLOR</name>